<dbReference type="EMBL" id="JAHRIQ010023226">
    <property type="protein sequence ID" value="MEQ2227733.1"/>
    <property type="molecule type" value="Genomic_DNA"/>
</dbReference>
<evidence type="ECO:0000256" key="2">
    <source>
        <dbReference type="SAM" id="SignalP"/>
    </source>
</evidence>
<proteinExistence type="predicted"/>
<gene>
    <name evidence="3" type="ORF">ILYODFUR_001302</name>
</gene>
<reference evidence="3 4" key="1">
    <citation type="submission" date="2021-06" db="EMBL/GenBank/DDBJ databases">
        <authorList>
            <person name="Palmer J.M."/>
        </authorList>
    </citation>
    <scope>NUCLEOTIDE SEQUENCE [LARGE SCALE GENOMIC DNA]</scope>
    <source>
        <strain evidence="4">if_2019</strain>
        <tissue evidence="3">Muscle</tissue>
    </source>
</reference>
<organism evidence="3 4">
    <name type="scientific">Ilyodon furcidens</name>
    <name type="common">goldbreast splitfin</name>
    <dbReference type="NCBI Taxonomy" id="33524"/>
    <lineage>
        <taxon>Eukaryota</taxon>
        <taxon>Metazoa</taxon>
        <taxon>Chordata</taxon>
        <taxon>Craniata</taxon>
        <taxon>Vertebrata</taxon>
        <taxon>Euteleostomi</taxon>
        <taxon>Actinopterygii</taxon>
        <taxon>Neopterygii</taxon>
        <taxon>Teleostei</taxon>
        <taxon>Neoteleostei</taxon>
        <taxon>Acanthomorphata</taxon>
        <taxon>Ovalentaria</taxon>
        <taxon>Atherinomorphae</taxon>
        <taxon>Cyprinodontiformes</taxon>
        <taxon>Goodeidae</taxon>
        <taxon>Ilyodon</taxon>
    </lineage>
</organism>
<dbReference type="Proteomes" id="UP001482620">
    <property type="component" value="Unassembled WGS sequence"/>
</dbReference>
<comment type="caution">
    <text evidence="3">The sequence shown here is derived from an EMBL/GenBank/DDBJ whole genome shotgun (WGS) entry which is preliminary data.</text>
</comment>
<accession>A0ABV0T4C5</accession>
<protein>
    <recommendedName>
        <fullName evidence="5">Secreted protein</fullName>
    </recommendedName>
</protein>
<keyword evidence="4" id="KW-1185">Reference proteome</keyword>
<evidence type="ECO:0000313" key="4">
    <source>
        <dbReference type="Proteomes" id="UP001482620"/>
    </source>
</evidence>
<evidence type="ECO:0008006" key="5">
    <source>
        <dbReference type="Google" id="ProtNLM"/>
    </source>
</evidence>
<feature type="chain" id="PRO_5047221971" description="Secreted protein" evidence="2">
    <location>
        <begin position="23"/>
        <end position="105"/>
    </location>
</feature>
<evidence type="ECO:0000256" key="1">
    <source>
        <dbReference type="SAM" id="MobiDB-lite"/>
    </source>
</evidence>
<feature type="signal peptide" evidence="2">
    <location>
        <begin position="1"/>
        <end position="22"/>
    </location>
</feature>
<keyword evidence="2" id="KW-0732">Signal</keyword>
<feature type="region of interest" description="Disordered" evidence="1">
    <location>
        <begin position="31"/>
        <end position="50"/>
    </location>
</feature>
<sequence>MTANARMQAVLVVQRVMSAVTALSLLPLSLSPSLPLSVSPPPPDPSLRSADASQSFLCSVLQKLAAAAGNAAMHCSFNTPLLQNIANVATRFSEVACPAHAGFLF</sequence>
<name>A0ABV0T4C5_9TELE</name>
<evidence type="ECO:0000313" key="3">
    <source>
        <dbReference type="EMBL" id="MEQ2227733.1"/>
    </source>
</evidence>